<evidence type="ECO:0000256" key="4">
    <source>
        <dbReference type="ARBA" id="ARBA00023295"/>
    </source>
</evidence>
<dbReference type="InterPro" id="IPR050551">
    <property type="entry name" value="Fructan_Metab_Enzymes"/>
</dbReference>
<dbReference type="GO" id="GO:0004553">
    <property type="term" value="F:hydrolase activity, hydrolyzing O-glycosyl compounds"/>
    <property type="evidence" value="ECO:0007669"/>
    <property type="project" value="InterPro"/>
</dbReference>
<feature type="domain" description="Glycosyl hydrolase family 32 C-terminal" evidence="8">
    <location>
        <begin position="403"/>
        <end position="598"/>
    </location>
</feature>
<keyword evidence="2 5" id="KW-0378">Hydrolase</keyword>
<evidence type="ECO:0000256" key="3">
    <source>
        <dbReference type="ARBA" id="ARBA00023180"/>
    </source>
</evidence>
<dbReference type="InterPro" id="IPR013148">
    <property type="entry name" value="Glyco_hydro_32_N"/>
</dbReference>
<dbReference type="FunFam" id="2.60.120.560:FF:000002">
    <property type="entry name" value="Beta-fructofuranosidase, insoluble isoenzyme CWINV1"/>
    <property type="match status" value="1"/>
</dbReference>
<dbReference type="Gene3D" id="2.115.10.20">
    <property type="entry name" value="Glycosyl hydrolase domain, family 43"/>
    <property type="match status" value="1"/>
</dbReference>
<dbReference type="AlphaFoldDB" id="A0AAV8QIA1"/>
<sequence length="607" mass="67605">MGRANSCCWRSWLAVVLVHWCLCVGERNKVVVEASHVVYESLQSVPASVVDSKLKTGSVLVQMLSLILSFSCRLLHDATLMGVPSNAQPCLPDPNGPMYYNGLYHLFYQYNPYGSVWGNIVWAHSVSTDLINWVALEPAIYPSKPFDIKGCWSGSATILPGNKPVILYTGLDPSERQVQNIAYPKNLSDPYLREWVKPDFNPVIAPDDGVNGSAFRDPSTAWRGPGGHWKLVVGSKWNKMGKVILYRSRDFVRWVKAKHSLHSARDTGMWECPDFYPVALKGTRGLDTSVYGHGVKYVLKVSLDITRYEYYTVGKYYHDKDKYVPDATSADDHTGLRYDYGNFYASKTFFDGKKQRRILWGWANESDTSEVDIAKGWAGIQTIPRTIWLDSSGRQLVQWPIEEIESLRGKHVVVEHKRLPSGGFFEVKGIDSSQADVEVSFDVSGLEKAEDFDPSWATDAEALCGRKTADVKGGVGPFGLLVLASANMEEKTAVFFRVFKADHKHVVLMCHDPTRSSPRAGLYKPTFAGFVDVDIAKTGKISLRSLIDNSVVESFGAKGKTCITSRVYPSLAIGEDAHLFVFNNGSTDVKVPELNAWEMKKPLMNGA</sequence>
<organism evidence="9 10">
    <name type="scientific">Ensete ventricosum</name>
    <name type="common">Abyssinian banana</name>
    <name type="synonym">Musa ensete</name>
    <dbReference type="NCBI Taxonomy" id="4639"/>
    <lineage>
        <taxon>Eukaryota</taxon>
        <taxon>Viridiplantae</taxon>
        <taxon>Streptophyta</taxon>
        <taxon>Embryophyta</taxon>
        <taxon>Tracheophyta</taxon>
        <taxon>Spermatophyta</taxon>
        <taxon>Magnoliopsida</taxon>
        <taxon>Liliopsida</taxon>
        <taxon>Zingiberales</taxon>
        <taxon>Musaceae</taxon>
        <taxon>Ensete</taxon>
    </lineage>
</organism>
<dbReference type="InterPro" id="IPR001362">
    <property type="entry name" value="Glyco_hydro_32"/>
</dbReference>
<name>A0AAV8QIA1_ENSVE</name>
<dbReference type="Proteomes" id="UP001222027">
    <property type="component" value="Unassembled WGS sequence"/>
</dbReference>
<dbReference type="FunFam" id="2.115.10.20:FF:000001">
    <property type="entry name" value="Beta-fructofuranosidase, insoluble isoenzyme CWINV1"/>
    <property type="match status" value="1"/>
</dbReference>
<dbReference type="InterPro" id="IPR023296">
    <property type="entry name" value="Glyco_hydro_beta-prop_sf"/>
</dbReference>
<dbReference type="InterPro" id="IPR013189">
    <property type="entry name" value="Glyco_hydro_32_C"/>
</dbReference>
<dbReference type="EMBL" id="JAQQAF010000006">
    <property type="protein sequence ID" value="KAJ8476493.1"/>
    <property type="molecule type" value="Genomic_DNA"/>
</dbReference>
<dbReference type="PANTHER" id="PTHR31953">
    <property type="entry name" value="BETA-FRUCTOFURANOSIDASE, INSOLUBLE ISOENZYME CWINV1-RELATED"/>
    <property type="match status" value="1"/>
</dbReference>
<reference evidence="9 10" key="1">
    <citation type="submission" date="2022-12" db="EMBL/GenBank/DDBJ databases">
        <title>Chromosome-scale assembly of the Ensete ventricosum genome.</title>
        <authorList>
            <person name="Dussert Y."/>
            <person name="Stocks J."/>
            <person name="Wendawek A."/>
            <person name="Woldeyes F."/>
            <person name="Nichols R.A."/>
            <person name="Borrell J.S."/>
        </authorList>
    </citation>
    <scope>NUCLEOTIDE SEQUENCE [LARGE SCALE GENOMIC DNA]</scope>
    <source>
        <strain evidence="10">cv. Maze</strain>
        <tissue evidence="9">Seeds</tissue>
    </source>
</reference>
<dbReference type="InterPro" id="IPR013320">
    <property type="entry name" value="ConA-like_dom_sf"/>
</dbReference>
<evidence type="ECO:0000256" key="2">
    <source>
        <dbReference type="ARBA" id="ARBA00022801"/>
    </source>
</evidence>
<evidence type="ECO:0000256" key="5">
    <source>
        <dbReference type="RuleBase" id="RU362110"/>
    </source>
</evidence>
<evidence type="ECO:0000256" key="1">
    <source>
        <dbReference type="ARBA" id="ARBA00009902"/>
    </source>
</evidence>
<accession>A0AAV8QIA1</accession>
<dbReference type="SUPFAM" id="SSF75005">
    <property type="entry name" value="Arabinanase/levansucrase/invertase"/>
    <property type="match status" value="1"/>
</dbReference>
<gene>
    <name evidence="9" type="ORF">OPV22_020220</name>
</gene>
<evidence type="ECO:0000256" key="6">
    <source>
        <dbReference type="SAM" id="SignalP"/>
    </source>
</evidence>
<dbReference type="GO" id="GO:0005975">
    <property type="term" value="P:carbohydrate metabolic process"/>
    <property type="evidence" value="ECO:0007669"/>
    <property type="project" value="InterPro"/>
</dbReference>
<comment type="caution">
    <text evidence="9">The sequence shown here is derived from an EMBL/GenBank/DDBJ whole genome shotgun (WGS) entry which is preliminary data.</text>
</comment>
<dbReference type="Pfam" id="PF00251">
    <property type="entry name" value="Glyco_hydro_32N"/>
    <property type="match status" value="1"/>
</dbReference>
<evidence type="ECO:0000313" key="10">
    <source>
        <dbReference type="Proteomes" id="UP001222027"/>
    </source>
</evidence>
<keyword evidence="4 5" id="KW-0326">Glycosidase</keyword>
<dbReference type="SUPFAM" id="SSF49899">
    <property type="entry name" value="Concanavalin A-like lectins/glucanases"/>
    <property type="match status" value="1"/>
</dbReference>
<dbReference type="SMART" id="SM00640">
    <property type="entry name" value="Glyco_32"/>
    <property type="match status" value="1"/>
</dbReference>
<comment type="similarity">
    <text evidence="1 5">Belongs to the glycosyl hydrolase 32 family.</text>
</comment>
<keyword evidence="10" id="KW-1185">Reference proteome</keyword>
<proteinExistence type="inferred from homology"/>
<evidence type="ECO:0000313" key="9">
    <source>
        <dbReference type="EMBL" id="KAJ8476493.1"/>
    </source>
</evidence>
<dbReference type="CDD" id="cd18624">
    <property type="entry name" value="GH32_Fruct1-like"/>
    <property type="match status" value="1"/>
</dbReference>
<feature type="chain" id="PRO_5043395471" description="Cell wall invertase" evidence="6">
    <location>
        <begin position="26"/>
        <end position="607"/>
    </location>
</feature>
<keyword evidence="6" id="KW-0732">Signal</keyword>
<feature type="signal peptide" evidence="6">
    <location>
        <begin position="1"/>
        <end position="25"/>
    </location>
</feature>
<evidence type="ECO:0008006" key="11">
    <source>
        <dbReference type="Google" id="ProtNLM"/>
    </source>
</evidence>
<evidence type="ECO:0000259" key="8">
    <source>
        <dbReference type="Pfam" id="PF08244"/>
    </source>
</evidence>
<evidence type="ECO:0000259" key="7">
    <source>
        <dbReference type="Pfam" id="PF00251"/>
    </source>
</evidence>
<keyword evidence="3" id="KW-0325">Glycoprotein</keyword>
<dbReference type="Gene3D" id="2.60.120.560">
    <property type="entry name" value="Exo-inulinase, domain 1"/>
    <property type="match status" value="1"/>
</dbReference>
<dbReference type="Pfam" id="PF08244">
    <property type="entry name" value="Glyco_hydro_32C"/>
    <property type="match status" value="1"/>
</dbReference>
<protein>
    <recommendedName>
        <fullName evidence="11">Cell wall invertase</fullName>
    </recommendedName>
</protein>
<feature type="domain" description="Glycosyl hydrolase family 32 N-terminal" evidence="7">
    <location>
        <begin position="91"/>
        <end position="400"/>
    </location>
</feature>